<name>A0A8F0FCT1_9PHAE</name>
<gene>
    <name evidence="1" type="primary">orf686</name>
</gene>
<evidence type="ECO:0000313" key="1">
    <source>
        <dbReference type="EMBL" id="QWK44843.1"/>
    </source>
</evidence>
<proteinExistence type="predicted"/>
<dbReference type="EMBL" id="MZ156061">
    <property type="protein sequence ID" value="QWK44843.1"/>
    <property type="molecule type" value="Genomic_DNA"/>
</dbReference>
<dbReference type="AlphaFoldDB" id="A0A8F0FCT1"/>
<reference evidence="1" key="1">
    <citation type="journal article" date="2021" name="Genome Biol. Evol.">
        <title>Genomic rearrangements and sequence evolution across brown algal organelles.</title>
        <authorList>
            <person name="Starko S."/>
            <person name="Bringloe T.T."/>
            <person name="Gomez M.S."/>
            <person name="Darby H."/>
            <person name="Graham S.W."/>
            <person name="Martone P.T."/>
        </authorList>
    </citation>
    <scope>NUCLEOTIDE SEQUENCE</scope>
</reference>
<accession>A0A8F0FCT1</accession>
<protein>
    <submittedName>
        <fullName evidence="1">Uncharacterized protein</fullName>
    </submittedName>
</protein>
<geneLocation type="mitochondrion" evidence="1"/>
<keyword evidence="1" id="KW-0496">Mitochondrion</keyword>
<organism evidence="1">
    <name type="scientific">Pterygophora californica</name>
    <dbReference type="NCBI Taxonomy" id="169782"/>
    <lineage>
        <taxon>Eukaryota</taxon>
        <taxon>Sar</taxon>
        <taxon>Stramenopiles</taxon>
        <taxon>Ochrophyta</taxon>
        <taxon>PX clade</taxon>
        <taxon>Phaeophyceae</taxon>
        <taxon>Laminariales</taxon>
        <taxon>Alariaceae</taxon>
        <taxon>Pterygophora</taxon>
    </lineage>
</organism>
<sequence>MVKAKRYNEIDLSDFYVVSPVFKRYSQFNLWSENFSEYNHIKYCEMYLSQYFFGQTQKYLLENFSEAFLLTLYNSQRFLKFIKSGFFKYINFHFLLLFQNNRFFFFGDSFKEVEIFVEEYFQRYIQNFFEQDLLTCIVSCINELVPNSFREYLNNRFKFIYKELLIVESNTRSLSNSVVILNLKGSDKKYYSLGFSNYNLTIKNFYFERSNVKIYLKIKSFYYYLTGFLSKIYKSLDSVTKVPEVLTPTFLLEDTIYCWGHCRNNTYKTVFSKNFLYSLFDLSKTSTGYKYLTFNREIKSSLSLLALQKWCFYVFSKCIYKSFNIVSLHSGKKESNNVNHDFYFLLESSRILINFDKKRNDMGIYRDSVDVFFEDIKSISRKLDDTTIMRFSKSFECTFNKFFAKFYLERGVGILTACKKVFKNLESSPEITFEAKSLVHFFEENCDEFCLNIEDIFNSKFKNSYTNLKRIKKNSSNTSKILFANKLNIFKAFYQCFEEEFTITPLNNLSNSNKIKVKHFWIDYSFSQSKKIFNKRTKNFSNRWGLYAHKNFLNVNKSLFVFHSNLSSYKYLFSYNYIYIFSDRFYTIKMTLLYNFCFFSSGLCNQKFKIEFWKYVPSKENKISFESHGNFLLKNTKHDWPDLTEEVNAICGNTKKICSKKTIFEVSDYEDDEDVLEEFIVDLFSK</sequence>